<dbReference type="Pfam" id="PF02046">
    <property type="entry name" value="COX6A"/>
    <property type="match status" value="1"/>
</dbReference>
<organism evidence="9 10">
    <name type="scientific">Drosophila pseudoobscura pseudoobscura</name>
    <name type="common">Fruit fly</name>
    <dbReference type="NCBI Taxonomy" id="46245"/>
    <lineage>
        <taxon>Eukaryota</taxon>
        <taxon>Metazoa</taxon>
        <taxon>Ecdysozoa</taxon>
        <taxon>Arthropoda</taxon>
        <taxon>Hexapoda</taxon>
        <taxon>Insecta</taxon>
        <taxon>Pterygota</taxon>
        <taxon>Neoptera</taxon>
        <taxon>Endopterygota</taxon>
        <taxon>Diptera</taxon>
        <taxon>Brachycera</taxon>
        <taxon>Muscomorpha</taxon>
        <taxon>Ephydroidea</taxon>
        <taxon>Drosophilidae</taxon>
        <taxon>Drosophila</taxon>
        <taxon>Sophophora</taxon>
    </lineage>
</organism>
<keyword evidence="3" id="KW-0809">Transit peptide</keyword>
<keyword evidence="8" id="KW-1133">Transmembrane helix</keyword>
<evidence type="ECO:0000313" key="9">
    <source>
        <dbReference type="Proteomes" id="UP000001819"/>
    </source>
</evidence>
<dbReference type="SUPFAM" id="SSF81411">
    <property type="entry name" value="Mitochondrial cytochrome c oxidase subunit VIa"/>
    <property type="match status" value="1"/>
</dbReference>
<dbReference type="PANTHER" id="PTHR11504">
    <property type="entry name" value="CYTOCHROME C OXIDASE POLYPEPTIDE VIA"/>
    <property type="match status" value="1"/>
</dbReference>
<evidence type="ECO:0000256" key="3">
    <source>
        <dbReference type="ARBA" id="ARBA00022946"/>
    </source>
</evidence>
<dbReference type="InterPro" id="IPR001349">
    <property type="entry name" value="Cyt_c_oxidase_su6a"/>
</dbReference>
<feature type="compositionally biased region" description="Polar residues" evidence="7">
    <location>
        <begin position="20"/>
        <end position="31"/>
    </location>
</feature>
<dbReference type="FunCoup" id="A0A6I8UWU2">
    <property type="interactions" value="137"/>
</dbReference>
<evidence type="ECO:0000313" key="10">
    <source>
        <dbReference type="RefSeq" id="XP_002132231.3"/>
    </source>
</evidence>
<feature type="compositionally biased region" description="Basic and acidic residues" evidence="7">
    <location>
        <begin position="241"/>
        <end position="279"/>
    </location>
</feature>
<dbReference type="InterPro" id="IPR036418">
    <property type="entry name" value="Cyt_c_oxidase_su6a_sf"/>
</dbReference>
<dbReference type="Gene3D" id="4.10.95.10">
    <property type="entry name" value="Cytochrome c oxidase, subunit VIa"/>
    <property type="match status" value="1"/>
</dbReference>
<evidence type="ECO:0000256" key="4">
    <source>
        <dbReference type="ARBA" id="ARBA00023128"/>
    </source>
</evidence>
<evidence type="ECO:0000256" key="6">
    <source>
        <dbReference type="RuleBase" id="RU004396"/>
    </source>
</evidence>
<dbReference type="PANTHER" id="PTHR11504:SF0">
    <property type="entry name" value="CYTOCHROME C OXIDASE SUBUNIT"/>
    <property type="match status" value="1"/>
</dbReference>
<feature type="region of interest" description="Disordered" evidence="7">
    <location>
        <begin position="18"/>
        <end position="40"/>
    </location>
</feature>
<dbReference type="KEGG" id="dpo:6903350"/>
<sequence>MLHKFRLINLLQISRHAKTSKNISSETSRPNLNGPENKDCISKDETIISGGSICKPRKKSPCSPLGKKGAGAGAGAGAVQANCEELLLKRTCKGVTIDKKNLATIQGGGSTSDPCNPPKEKEPAHGGGMKRWRNISLFAVLPLVVILTVLVFSTHKEHEHPEFVYFPFMYKRTKTYYFKDGNRTLFHNSQQNALPPAGYEDEIDEGGIGQEPETEKDKKQRLNDFQKLLKDWQKNGGGSDAHVKAEAVAAESHETAAETAEKTAAAEEKHPEAEEKPKEVAQLYSHKLPIYDTED</sequence>
<evidence type="ECO:0000256" key="2">
    <source>
        <dbReference type="ARBA" id="ARBA00022792"/>
    </source>
</evidence>
<name>A0A6I8UWU2_DROPS</name>
<feature type="region of interest" description="Disordered" evidence="7">
    <location>
        <begin position="188"/>
        <end position="219"/>
    </location>
</feature>
<reference evidence="10" key="1">
    <citation type="submission" date="2025-08" db="UniProtKB">
        <authorList>
            <consortium name="RefSeq"/>
        </authorList>
    </citation>
    <scope>IDENTIFICATION</scope>
    <source>
        <strain evidence="10">MV-25-SWS-2005</strain>
        <tissue evidence="10">Whole body</tissue>
    </source>
</reference>
<dbReference type="GO" id="GO:0006123">
    <property type="term" value="P:mitochondrial electron transport, cytochrome c to oxygen"/>
    <property type="evidence" value="ECO:0007669"/>
    <property type="project" value="TreeGrafter"/>
</dbReference>
<comment type="similarity">
    <text evidence="6">Belongs to the cytochrome c oxidase subunit 6A family.</text>
</comment>
<keyword evidence="9" id="KW-1185">Reference proteome</keyword>
<protein>
    <submittedName>
        <fullName evidence="10">Uncharacterized protein</fullName>
    </submittedName>
</protein>
<proteinExistence type="inferred from homology"/>
<dbReference type="AlphaFoldDB" id="A0A6I8UWU2"/>
<evidence type="ECO:0000256" key="5">
    <source>
        <dbReference type="ARBA" id="ARBA00023136"/>
    </source>
</evidence>
<evidence type="ECO:0000256" key="1">
    <source>
        <dbReference type="ARBA" id="ARBA00004273"/>
    </source>
</evidence>
<evidence type="ECO:0000256" key="7">
    <source>
        <dbReference type="SAM" id="MobiDB-lite"/>
    </source>
</evidence>
<dbReference type="RefSeq" id="XP_002132231.3">
    <property type="nucleotide sequence ID" value="XM_002132195.3"/>
</dbReference>
<dbReference type="GO" id="GO:0005743">
    <property type="term" value="C:mitochondrial inner membrane"/>
    <property type="evidence" value="ECO:0007669"/>
    <property type="project" value="UniProtKB-SubCell"/>
</dbReference>
<keyword evidence="4" id="KW-0496">Mitochondrion</keyword>
<gene>
    <name evidence="10" type="primary">LOC6903350</name>
</gene>
<accession>A0A6I8UWU2</accession>
<dbReference type="GO" id="GO:0030234">
    <property type="term" value="F:enzyme regulator activity"/>
    <property type="evidence" value="ECO:0007669"/>
    <property type="project" value="TreeGrafter"/>
</dbReference>
<dbReference type="Proteomes" id="UP000001819">
    <property type="component" value="Chromosome 4"/>
</dbReference>
<dbReference type="InParanoid" id="A0A6I8UWU2"/>
<keyword evidence="2" id="KW-0999">Mitochondrion inner membrane</keyword>
<feature type="region of interest" description="Disordered" evidence="7">
    <location>
        <begin position="107"/>
        <end position="128"/>
    </location>
</feature>
<keyword evidence="5 8" id="KW-0472">Membrane</keyword>
<feature type="region of interest" description="Disordered" evidence="7">
    <location>
        <begin position="231"/>
        <end position="295"/>
    </location>
</feature>
<comment type="subcellular location">
    <subcellularLocation>
        <location evidence="1">Mitochondrion inner membrane</location>
    </subcellularLocation>
</comment>
<keyword evidence="8" id="KW-0812">Transmembrane</keyword>
<evidence type="ECO:0000256" key="8">
    <source>
        <dbReference type="SAM" id="Phobius"/>
    </source>
</evidence>
<feature type="transmembrane region" description="Helical" evidence="8">
    <location>
        <begin position="135"/>
        <end position="153"/>
    </location>
</feature>